<accession>A0A8B6GMV8</accession>
<proteinExistence type="predicted"/>
<comment type="caution">
    <text evidence="1">The sequence shown here is derived from an EMBL/GenBank/DDBJ whole genome shotgun (WGS) entry which is preliminary data.</text>
</comment>
<protein>
    <submittedName>
        <fullName evidence="1">Uncharacterized protein</fullName>
    </submittedName>
</protein>
<organism evidence="1 2">
    <name type="scientific">Mytilus galloprovincialis</name>
    <name type="common">Mediterranean mussel</name>
    <dbReference type="NCBI Taxonomy" id="29158"/>
    <lineage>
        <taxon>Eukaryota</taxon>
        <taxon>Metazoa</taxon>
        <taxon>Spiralia</taxon>
        <taxon>Lophotrochozoa</taxon>
        <taxon>Mollusca</taxon>
        <taxon>Bivalvia</taxon>
        <taxon>Autobranchia</taxon>
        <taxon>Pteriomorphia</taxon>
        <taxon>Mytilida</taxon>
        <taxon>Mytiloidea</taxon>
        <taxon>Mytilidae</taxon>
        <taxon>Mytilinae</taxon>
        <taxon>Mytilus</taxon>
    </lineage>
</organism>
<dbReference type="AlphaFoldDB" id="A0A8B6GMV8"/>
<sequence>MFPKRDLRALGQWIIPGESFTNNGEYVVYLDKSYYSKEYIKDIAEYVFKYGVQTKNQSFLKTIFDRFVIYESRVINLNSPQDNVKVDYRLDDDDYDDDSDDSDDDWERYFDVEDVPSDILGHVCTIGEGNKSIYSSNTSISLDNMYTIERKSNLDEGDTLTKEEKLSTKERNHVNHNKICEVVKDITTEQGCSTWTTEYLSNHQIEERKNKEYGIFYKPSDVYGEFDFLKKYKRLYSFLNKLLVLWMFEENSFRVNRFRYRGMRRNFMNLQDLLLKGYCVDGEEYYMTSSDSE</sequence>
<keyword evidence="2" id="KW-1185">Reference proteome</keyword>
<reference evidence="1" key="1">
    <citation type="submission" date="2018-11" db="EMBL/GenBank/DDBJ databases">
        <authorList>
            <person name="Alioto T."/>
            <person name="Alioto T."/>
        </authorList>
    </citation>
    <scope>NUCLEOTIDE SEQUENCE</scope>
</reference>
<name>A0A8B6GMV8_MYTGA</name>
<evidence type="ECO:0000313" key="2">
    <source>
        <dbReference type="Proteomes" id="UP000596742"/>
    </source>
</evidence>
<gene>
    <name evidence="1" type="ORF">MGAL_10B000599</name>
</gene>
<dbReference type="Proteomes" id="UP000596742">
    <property type="component" value="Unassembled WGS sequence"/>
</dbReference>
<dbReference type="EMBL" id="UYJE01008712">
    <property type="protein sequence ID" value="VDI66475.1"/>
    <property type="molecule type" value="Genomic_DNA"/>
</dbReference>
<evidence type="ECO:0000313" key="1">
    <source>
        <dbReference type="EMBL" id="VDI66475.1"/>
    </source>
</evidence>